<gene>
    <name evidence="1" type="ORF">Y1Q_0011270</name>
</gene>
<organism evidence="1 2">
    <name type="scientific">Alligator mississippiensis</name>
    <name type="common">American alligator</name>
    <dbReference type="NCBI Taxonomy" id="8496"/>
    <lineage>
        <taxon>Eukaryota</taxon>
        <taxon>Metazoa</taxon>
        <taxon>Chordata</taxon>
        <taxon>Craniata</taxon>
        <taxon>Vertebrata</taxon>
        <taxon>Euteleostomi</taxon>
        <taxon>Archelosauria</taxon>
        <taxon>Archosauria</taxon>
        <taxon>Crocodylia</taxon>
        <taxon>Alligatoridae</taxon>
        <taxon>Alligatorinae</taxon>
        <taxon>Alligator</taxon>
    </lineage>
</organism>
<protein>
    <submittedName>
        <fullName evidence="1">Uncharacterized protein</fullName>
    </submittedName>
</protein>
<comment type="caution">
    <text evidence="1">The sequence shown here is derived from an EMBL/GenBank/DDBJ whole genome shotgun (WGS) entry which is preliminary data.</text>
</comment>
<dbReference type="AlphaFoldDB" id="A0A151N828"/>
<evidence type="ECO:0000313" key="1">
    <source>
        <dbReference type="EMBL" id="KYO32946.1"/>
    </source>
</evidence>
<evidence type="ECO:0000313" key="2">
    <source>
        <dbReference type="Proteomes" id="UP000050525"/>
    </source>
</evidence>
<dbReference type="Proteomes" id="UP000050525">
    <property type="component" value="Unassembled WGS sequence"/>
</dbReference>
<reference evidence="1 2" key="1">
    <citation type="journal article" date="2012" name="Genome Biol.">
        <title>Sequencing three crocodilian genomes to illuminate the evolution of archosaurs and amniotes.</title>
        <authorList>
            <person name="St John J.A."/>
            <person name="Braun E.L."/>
            <person name="Isberg S.R."/>
            <person name="Miles L.G."/>
            <person name="Chong A.Y."/>
            <person name="Gongora J."/>
            <person name="Dalzell P."/>
            <person name="Moran C."/>
            <person name="Bed'hom B."/>
            <person name="Abzhanov A."/>
            <person name="Burgess S.C."/>
            <person name="Cooksey A.M."/>
            <person name="Castoe T.A."/>
            <person name="Crawford N.G."/>
            <person name="Densmore L.D."/>
            <person name="Drew J.C."/>
            <person name="Edwards S.V."/>
            <person name="Faircloth B.C."/>
            <person name="Fujita M.K."/>
            <person name="Greenwold M.J."/>
            <person name="Hoffmann F.G."/>
            <person name="Howard J.M."/>
            <person name="Iguchi T."/>
            <person name="Janes D.E."/>
            <person name="Khan S.Y."/>
            <person name="Kohno S."/>
            <person name="de Koning A.J."/>
            <person name="Lance S.L."/>
            <person name="McCarthy F.M."/>
            <person name="McCormack J.E."/>
            <person name="Merchant M.E."/>
            <person name="Peterson D.G."/>
            <person name="Pollock D.D."/>
            <person name="Pourmand N."/>
            <person name="Raney B.J."/>
            <person name="Roessler K.A."/>
            <person name="Sanford J.R."/>
            <person name="Sawyer R.H."/>
            <person name="Schmidt C.J."/>
            <person name="Triplett E.W."/>
            <person name="Tuberville T.D."/>
            <person name="Venegas-Anaya M."/>
            <person name="Howard J.T."/>
            <person name="Jarvis E.D."/>
            <person name="Guillette L.J.Jr."/>
            <person name="Glenn T.C."/>
            <person name="Green R.E."/>
            <person name="Ray D.A."/>
        </authorList>
    </citation>
    <scope>NUCLEOTIDE SEQUENCE [LARGE SCALE GENOMIC DNA]</scope>
    <source>
        <strain evidence="1">KSC_2009_1</strain>
    </source>
</reference>
<name>A0A151N828_ALLMI</name>
<dbReference type="EMBL" id="AKHW03003826">
    <property type="protein sequence ID" value="KYO32946.1"/>
    <property type="molecule type" value="Genomic_DNA"/>
</dbReference>
<accession>A0A151N828</accession>
<proteinExistence type="predicted"/>
<sequence length="82" mass="9585">MPKKRAETSELEEEQVVFRRQIVQFQLREVQIWSDRLAVSSLQPDGLEECSRRNSSPPLFFSIRNGNSSKFFSLHHDHLGIN</sequence>
<keyword evidence="2" id="KW-1185">Reference proteome</keyword>